<organism evidence="2 4">
    <name type="scientific">Dreissena polymorpha</name>
    <name type="common">Zebra mussel</name>
    <name type="synonym">Mytilus polymorpha</name>
    <dbReference type="NCBI Taxonomy" id="45954"/>
    <lineage>
        <taxon>Eukaryota</taxon>
        <taxon>Metazoa</taxon>
        <taxon>Spiralia</taxon>
        <taxon>Lophotrochozoa</taxon>
        <taxon>Mollusca</taxon>
        <taxon>Bivalvia</taxon>
        <taxon>Autobranchia</taxon>
        <taxon>Heteroconchia</taxon>
        <taxon>Euheterodonta</taxon>
        <taxon>Imparidentia</taxon>
        <taxon>Neoheterodontei</taxon>
        <taxon>Myida</taxon>
        <taxon>Dreissenoidea</taxon>
        <taxon>Dreissenidae</taxon>
        <taxon>Dreissena</taxon>
    </lineage>
</organism>
<dbReference type="EMBL" id="JAIWYP010000001">
    <property type="protein sequence ID" value="KAH3879212.1"/>
    <property type="molecule type" value="Genomic_DNA"/>
</dbReference>
<dbReference type="EMBL" id="JAIWYP010000010">
    <property type="protein sequence ID" value="KAH3754332.1"/>
    <property type="molecule type" value="Genomic_DNA"/>
</dbReference>
<keyword evidence="1" id="KW-1133">Transmembrane helix</keyword>
<dbReference type="AlphaFoldDB" id="A0A9D4IBU5"/>
<sequence>MPVSCVLFLMELLVHNLLSLANAVAVLIRTSAELVHPWTGLRPSILKLFTSYSFLLFMVMSAMVLVDLHPIYSCCFIVCWCDLEVHCWCHP</sequence>
<accession>A0A9D4IBU5</accession>
<evidence type="ECO:0000313" key="2">
    <source>
        <dbReference type="EMBL" id="KAH3754332.1"/>
    </source>
</evidence>
<keyword evidence="1" id="KW-0812">Transmembrane</keyword>
<evidence type="ECO:0000313" key="3">
    <source>
        <dbReference type="EMBL" id="KAH3879212.1"/>
    </source>
</evidence>
<evidence type="ECO:0000256" key="1">
    <source>
        <dbReference type="SAM" id="Phobius"/>
    </source>
</evidence>
<evidence type="ECO:0000313" key="4">
    <source>
        <dbReference type="Proteomes" id="UP000828390"/>
    </source>
</evidence>
<reference evidence="2" key="2">
    <citation type="submission" date="2020-11" db="EMBL/GenBank/DDBJ databases">
        <authorList>
            <person name="McCartney M.A."/>
            <person name="Auch B."/>
            <person name="Kono T."/>
            <person name="Mallez S."/>
            <person name="Becker A."/>
            <person name="Gohl D.M."/>
            <person name="Silverstein K.A.T."/>
            <person name="Koren S."/>
            <person name="Bechman K.B."/>
            <person name="Herman A."/>
            <person name="Abrahante J.E."/>
            <person name="Garbe J."/>
        </authorList>
    </citation>
    <scope>NUCLEOTIDE SEQUENCE</scope>
    <source>
        <strain evidence="2">Duluth1</strain>
        <tissue evidence="2">Whole animal</tissue>
    </source>
</reference>
<name>A0A9D4IBU5_DREPO</name>
<protein>
    <submittedName>
        <fullName evidence="2">Uncharacterized protein</fullName>
    </submittedName>
</protein>
<keyword evidence="1" id="KW-0472">Membrane</keyword>
<feature type="transmembrane region" description="Helical" evidence="1">
    <location>
        <begin position="49"/>
        <end position="72"/>
    </location>
</feature>
<proteinExistence type="predicted"/>
<dbReference type="Proteomes" id="UP000828390">
    <property type="component" value="Unassembled WGS sequence"/>
</dbReference>
<comment type="caution">
    <text evidence="2">The sequence shown here is derived from an EMBL/GenBank/DDBJ whole genome shotgun (WGS) entry which is preliminary data.</text>
</comment>
<keyword evidence="4" id="KW-1185">Reference proteome</keyword>
<reference evidence="2" key="1">
    <citation type="journal article" date="2019" name="bioRxiv">
        <title>The Genome of the Zebra Mussel, Dreissena polymorpha: A Resource for Invasive Species Research.</title>
        <authorList>
            <person name="McCartney M.A."/>
            <person name="Auch B."/>
            <person name="Kono T."/>
            <person name="Mallez S."/>
            <person name="Zhang Y."/>
            <person name="Obille A."/>
            <person name="Becker A."/>
            <person name="Abrahante J.E."/>
            <person name="Garbe J."/>
            <person name="Badalamenti J.P."/>
            <person name="Herman A."/>
            <person name="Mangelson H."/>
            <person name="Liachko I."/>
            <person name="Sullivan S."/>
            <person name="Sone E.D."/>
            <person name="Koren S."/>
            <person name="Silverstein K.A.T."/>
            <person name="Beckman K.B."/>
            <person name="Gohl D.M."/>
        </authorList>
    </citation>
    <scope>NUCLEOTIDE SEQUENCE</scope>
    <source>
        <strain evidence="2">Duluth1</strain>
        <tissue evidence="2">Whole animal</tissue>
    </source>
</reference>
<feature type="transmembrane region" description="Helical" evidence="1">
    <location>
        <begin position="6"/>
        <end position="28"/>
    </location>
</feature>
<gene>
    <name evidence="3" type="ORF">DPMN_003114</name>
    <name evidence="2" type="ORF">DPMN_188999</name>
</gene>